<sequence>MNAAPPLPRLVLRADGNATIGLGHVVRLLALAELVRDAFHECLLASRDAAALAPLLTAARCQPLPLPADLPAAAEARWLAAELLRPTDVLLLDGYGFDADYQRVLRAAAGRLVYVDDLRAWPVEAQVLINHSPGITPALYQTPHPDTTLLLGPEYALLRPEVRAAAAPPAAPQPIRSVLLCFGGADPLQLTARCLPLLLQRPELREIGLLPGPANPGLPALHHLAAAPQAQGRVVLHAPAPAAQLVQLLGHYDCLLGPASTILIEALILGRPALTGYYADNQRHLADFVAAQQQAYSVGDFTGLDDDELAARLAEGLQWLAATPRQPYARQLRPEELRARITAPLPAGPR</sequence>
<evidence type="ECO:0000256" key="2">
    <source>
        <dbReference type="PIRSR" id="PIRSR620023-2"/>
    </source>
</evidence>
<dbReference type="SUPFAM" id="SSF53756">
    <property type="entry name" value="UDP-Glycosyltransferase/glycogen phosphorylase"/>
    <property type="match status" value="1"/>
</dbReference>
<gene>
    <name evidence="3" type="primary">pseG</name>
    <name evidence="3" type="ORF">EJV47_04215</name>
</gene>
<evidence type="ECO:0000256" key="1">
    <source>
        <dbReference type="PIRSR" id="PIRSR620023-1"/>
    </source>
</evidence>
<reference evidence="3 4" key="1">
    <citation type="submission" date="2018-12" db="EMBL/GenBank/DDBJ databases">
        <title>Hymenobacter gummosus sp. nov., isolated from a spring.</title>
        <authorList>
            <person name="Nie L."/>
        </authorList>
    </citation>
    <scope>NUCLEOTIDE SEQUENCE [LARGE SCALE GENOMIC DNA]</scope>
    <source>
        <strain evidence="3 4">KCTC 52166</strain>
    </source>
</reference>
<feature type="binding site" evidence="2">
    <location>
        <position position="159"/>
    </location>
    <ligand>
        <name>substrate</name>
    </ligand>
</feature>
<dbReference type="InterPro" id="IPR020023">
    <property type="entry name" value="PseG"/>
</dbReference>
<dbReference type="Proteomes" id="UP000282184">
    <property type="component" value="Unassembled WGS sequence"/>
</dbReference>
<dbReference type="EC" id="3.6.1.57" evidence="3"/>
<feature type="active site" description="Proton acceptor" evidence="1">
    <location>
        <position position="24"/>
    </location>
</feature>
<dbReference type="EMBL" id="RXOF01000002">
    <property type="protein sequence ID" value="RTQ52238.1"/>
    <property type="molecule type" value="Genomic_DNA"/>
</dbReference>
<dbReference type="RefSeq" id="WP_126691896.1">
    <property type="nucleotide sequence ID" value="NZ_RXOF01000002.1"/>
</dbReference>
<name>A0A431U6D8_9BACT</name>
<evidence type="ECO:0000313" key="4">
    <source>
        <dbReference type="Proteomes" id="UP000282184"/>
    </source>
</evidence>
<accession>A0A431U6D8</accession>
<proteinExistence type="predicted"/>
<protein>
    <submittedName>
        <fullName evidence="3">UDP-2,4-diacetamido-2,4, 6-trideoxy-beta-L-altropyranose hydrolase</fullName>
        <ecNumber evidence="3">3.6.1.57</ecNumber>
    </submittedName>
</protein>
<keyword evidence="4" id="KW-1185">Reference proteome</keyword>
<dbReference type="GO" id="GO:0016787">
    <property type="term" value="F:hydrolase activity"/>
    <property type="evidence" value="ECO:0007669"/>
    <property type="project" value="UniProtKB-KW"/>
</dbReference>
<evidence type="ECO:0000313" key="3">
    <source>
        <dbReference type="EMBL" id="RTQ52238.1"/>
    </source>
</evidence>
<feature type="binding site" evidence="2">
    <location>
        <position position="265"/>
    </location>
    <ligand>
        <name>substrate</name>
    </ligand>
</feature>
<comment type="caution">
    <text evidence="3">The sequence shown here is derived from an EMBL/GenBank/DDBJ whole genome shotgun (WGS) entry which is preliminary data.</text>
</comment>
<dbReference type="NCBIfam" id="TIGR03590">
    <property type="entry name" value="PseG"/>
    <property type="match status" value="1"/>
</dbReference>
<organism evidence="3 4">
    <name type="scientific">Hymenobacter gummosus</name>
    <dbReference type="NCBI Taxonomy" id="1776032"/>
    <lineage>
        <taxon>Bacteria</taxon>
        <taxon>Pseudomonadati</taxon>
        <taxon>Bacteroidota</taxon>
        <taxon>Cytophagia</taxon>
        <taxon>Cytophagales</taxon>
        <taxon>Hymenobacteraceae</taxon>
        <taxon>Hymenobacter</taxon>
    </lineage>
</organism>
<keyword evidence="3" id="KW-0378">Hydrolase</keyword>
<dbReference type="OrthoDB" id="6290225at2"/>
<dbReference type="AlphaFoldDB" id="A0A431U6D8"/>
<dbReference type="Gene3D" id="3.40.50.2000">
    <property type="entry name" value="Glycogen Phosphorylase B"/>
    <property type="match status" value="1"/>
</dbReference>
<dbReference type="Gene3D" id="3.40.50.11190">
    <property type="match status" value="1"/>
</dbReference>